<keyword evidence="1" id="KW-1133">Transmembrane helix</keyword>
<dbReference type="InterPro" id="IPR009574">
    <property type="entry name" value="DUF1189"/>
</dbReference>
<comment type="caution">
    <text evidence="2">The sequence shown here is derived from an EMBL/GenBank/DDBJ whole genome shotgun (WGS) entry which is preliminary data.</text>
</comment>
<feature type="transmembrane region" description="Helical" evidence="1">
    <location>
        <begin position="202"/>
        <end position="220"/>
    </location>
</feature>
<keyword evidence="3" id="KW-1185">Reference proteome</keyword>
<evidence type="ECO:0000313" key="3">
    <source>
        <dbReference type="Proteomes" id="UP001516662"/>
    </source>
</evidence>
<proteinExistence type="predicted"/>
<evidence type="ECO:0000313" key="2">
    <source>
        <dbReference type="EMBL" id="MBE4907989.1"/>
    </source>
</evidence>
<evidence type="ECO:0000256" key="1">
    <source>
        <dbReference type="SAM" id="Phobius"/>
    </source>
</evidence>
<dbReference type="Pfam" id="PF06691">
    <property type="entry name" value="DUF1189"/>
    <property type="match status" value="1"/>
</dbReference>
<accession>A0ABR9QHM8</accession>
<reference evidence="2 3" key="1">
    <citation type="submission" date="2020-10" db="EMBL/GenBank/DDBJ databases">
        <title>Bacillus sp. HD4P25, an endophyte from a halophyte.</title>
        <authorList>
            <person name="Sun J.-Q."/>
        </authorList>
    </citation>
    <scope>NUCLEOTIDE SEQUENCE [LARGE SCALE GENOMIC DNA]</scope>
    <source>
        <strain evidence="2 3">YIM 93174</strain>
    </source>
</reference>
<feature type="transmembrane region" description="Helical" evidence="1">
    <location>
        <begin position="159"/>
        <end position="190"/>
    </location>
</feature>
<dbReference type="Proteomes" id="UP001516662">
    <property type="component" value="Unassembled WGS sequence"/>
</dbReference>
<gene>
    <name evidence="2" type="ORF">IMZ08_07985</name>
</gene>
<feature type="transmembrane region" description="Helical" evidence="1">
    <location>
        <begin position="29"/>
        <end position="47"/>
    </location>
</feature>
<keyword evidence="1" id="KW-0812">Transmembrane</keyword>
<keyword evidence="1" id="KW-0472">Membrane</keyword>
<name>A0ABR9QHM8_9BACI</name>
<sequence>MSIFKQFYKSLYSPKDIASFRFQGIGKTILFVFVLSLISLLPTGYLISTDISTTVGNFEELLSEDLPDFKIENGVLESEYREPYIIENNNFTFILDSSGELTEEDVESFKDSLVLLKNKALLVTDINVQTFDYSLVEGMPITSKELVSFFNTFKTALPIIIPVILLIFFIMVSGLKFIEVTFIALIGLILNNIVKLNLRFRHTWVMAAYSVTIPTVFFTIMEALRIQVIMGAFLNWFVAVIVLYLAMKEILNKKIKS</sequence>
<dbReference type="RefSeq" id="WP_193535458.1">
    <property type="nucleotide sequence ID" value="NZ_JADCLJ010000019.1"/>
</dbReference>
<dbReference type="EMBL" id="JADCLJ010000019">
    <property type="protein sequence ID" value="MBE4907989.1"/>
    <property type="molecule type" value="Genomic_DNA"/>
</dbReference>
<protein>
    <submittedName>
        <fullName evidence="2">DUF1189 domain-containing protein</fullName>
    </submittedName>
</protein>
<organism evidence="2 3">
    <name type="scientific">Litchfieldia luteola</name>
    <dbReference type="NCBI Taxonomy" id="682179"/>
    <lineage>
        <taxon>Bacteria</taxon>
        <taxon>Bacillati</taxon>
        <taxon>Bacillota</taxon>
        <taxon>Bacilli</taxon>
        <taxon>Bacillales</taxon>
        <taxon>Bacillaceae</taxon>
        <taxon>Litchfieldia</taxon>
    </lineage>
</organism>
<feature type="transmembrane region" description="Helical" evidence="1">
    <location>
        <begin position="226"/>
        <end position="247"/>
    </location>
</feature>